<dbReference type="Proteomes" id="UP001652628">
    <property type="component" value="Unplaced"/>
</dbReference>
<gene>
    <name evidence="4" type="primary">LOC139355012</name>
</gene>
<evidence type="ECO:0000259" key="2">
    <source>
        <dbReference type="Pfam" id="PF20209"/>
    </source>
</evidence>
<feature type="compositionally biased region" description="Polar residues" evidence="1">
    <location>
        <begin position="172"/>
        <end position="189"/>
    </location>
</feature>
<feature type="region of interest" description="Disordered" evidence="1">
    <location>
        <begin position="1"/>
        <end position="151"/>
    </location>
</feature>
<organism evidence="3 4">
    <name type="scientific">Drosophila suzukii</name>
    <name type="common">Spotted-wing drosophila fruit fly</name>
    <dbReference type="NCBI Taxonomy" id="28584"/>
    <lineage>
        <taxon>Eukaryota</taxon>
        <taxon>Metazoa</taxon>
        <taxon>Ecdysozoa</taxon>
        <taxon>Arthropoda</taxon>
        <taxon>Hexapoda</taxon>
        <taxon>Insecta</taxon>
        <taxon>Pterygota</taxon>
        <taxon>Neoptera</taxon>
        <taxon>Endopterygota</taxon>
        <taxon>Diptera</taxon>
        <taxon>Brachycera</taxon>
        <taxon>Muscomorpha</taxon>
        <taxon>Ephydroidea</taxon>
        <taxon>Drosophilidae</taxon>
        <taxon>Drosophila</taxon>
        <taxon>Sophophora</taxon>
    </lineage>
</organism>
<protein>
    <submittedName>
        <fullName evidence="4">Uncharacterized protein isoform X1</fullName>
    </submittedName>
</protein>
<dbReference type="Pfam" id="PF20209">
    <property type="entry name" value="DUF6570"/>
    <property type="match status" value="1"/>
</dbReference>
<feature type="compositionally biased region" description="Basic and acidic residues" evidence="1">
    <location>
        <begin position="196"/>
        <end position="206"/>
    </location>
</feature>
<proteinExistence type="predicted"/>
<accession>A0ABM4TZM4</accession>
<keyword evidence="3" id="KW-1185">Reference proteome</keyword>
<dbReference type="RefSeq" id="XP_070855395.1">
    <property type="nucleotide sequence ID" value="XM_070999294.1"/>
</dbReference>
<sequence>MVRSDSEERRREQSRNTADYATWRSIEENRGRERTRDAAAHASARSNSEERRRQQVQNTADHATWRSIEENRGPERARDAVARAMVRSDSEERRREQSRNTADHATWRSSEENRGLERLRDAAAHRITRNNHITGHRSKRTNTVHHRNTRLQQRFREQQIQEMADERLLTYRSSSQNRQAESSRQSQRNIAARAQLSEDEREDQRERQRRRSRATAREQYLRNIKDGPTKFCTCCGGTWFPSQVSGLNIRTISSKYPNFSLDNAFYLSRKFPSPSGKYQFCSTCRQGVSKGRIPSLCLSNGFDFPEIPECLKNLTCLEERLISPRIPFMRIISLGYERQCGIRSAVVNVPISVPDTVSVLPRTFDSTHVIQVHLKRRLEYSHNFMTETIRPGRVIQAVRYLVNTELYRKHNISFDGDWLNQMGAEEEIPFIADESDREVVEELLR</sequence>
<feature type="region of interest" description="Disordered" evidence="1">
    <location>
        <begin position="172"/>
        <end position="220"/>
    </location>
</feature>
<feature type="compositionally biased region" description="Basic residues" evidence="1">
    <location>
        <begin position="126"/>
        <end position="149"/>
    </location>
</feature>
<feature type="compositionally biased region" description="Basic and acidic residues" evidence="1">
    <location>
        <begin position="1"/>
        <end position="14"/>
    </location>
</feature>
<dbReference type="InterPro" id="IPR046700">
    <property type="entry name" value="DUF6570"/>
</dbReference>
<feature type="compositionally biased region" description="Basic and acidic residues" evidence="1">
    <location>
        <begin position="25"/>
        <end position="39"/>
    </location>
</feature>
<evidence type="ECO:0000313" key="4">
    <source>
        <dbReference type="RefSeq" id="XP_070855395.1"/>
    </source>
</evidence>
<evidence type="ECO:0000313" key="3">
    <source>
        <dbReference type="Proteomes" id="UP001652628"/>
    </source>
</evidence>
<feature type="compositionally biased region" description="Basic and acidic residues" evidence="1">
    <location>
        <begin position="63"/>
        <end position="124"/>
    </location>
</feature>
<dbReference type="GeneID" id="139355012"/>
<evidence type="ECO:0000256" key="1">
    <source>
        <dbReference type="SAM" id="MobiDB-lite"/>
    </source>
</evidence>
<name>A0ABM4TZM4_DROSZ</name>
<reference evidence="4" key="1">
    <citation type="submission" date="2025-08" db="UniProtKB">
        <authorList>
            <consortium name="RefSeq"/>
        </authorList>
    </citation>
    <scope>IDENTIFICATION</scope>
</reference>
<feature type="domain" description="DUF6570" evidence="2">
    <location>
        <begin position="290"/>
        <end position="419"/>
    </location>
</feature>